<dbReference type="GO" id="GO:0004677">
    <property type="term" value="F:DNA-dependent protein kinase activity"/>
    <property type="evidence" value="ECO:0007669"/>
    <property type="project" value="InterPro"/>
</dbReference>
<dbReference type="InterPro" id="IPR036940">
    <property type="entry name" value="PI3/4_kinase_cat_sf"/>
</dbReference>
<dbReference type="InterPro" id="IPR037706">
    <property type="entry name" value="DNA-PK_dom"/>
</dbReference>
<dbReference type="PROSITE" id="PS51190">
    <property type="entry name" value="FATC"/>
    <property type="match status" value="1"/>
</dbReference>
<dbReference type="WBParaSite" id="nRc.2.0.1.t02849-RA">
    <property type="protein sequence ID" value="nRc.2.0.1.t02849-RA"/>
    <property type="gene ID" value="nRc.2.0.1.g02849"/>
</dbReference>
<dbReference type="GO" id="GO:0008630">
    <property type="term" value="P:intrinsic apoptotic signaling pathway in response to DNA damage"/>
    <property type="evidence" value="ECO:0007669"/>
    <property type="project" value="TreeGrafter"/>
</dbReference>
<dbReference type="Proteomes" id="UP000887565">
    <property type="component" value="Unplaced"/>
</dbReference>
<protein>
    <submittedName>
        <fullName evidence="4">Non-specific serine/threonine protein kinase</fullName>
    </submittedName>
</protein>
<dbReference type="GO" id="GO:0005634">
    <property type="term" value="C:nucleus"/>
    <property type="evidence" value="ECO:0007669"/>
    <property type="project" value="TreeGrafter"/>
</dbReference>
<dbReference type="PANTHER" id="PTHR11139:SF68">
    <property type="entry name" value="DNA-DEPENDENT PROTEIN KINASE CATALYTIC SUBUNIT"/>
    <property type="match status" value="1"/>
</dbReference>
<dbReference type="InterPro" id="IPR050517">
    <property type="entry name" value="DDR_Repair_Kinase"/>
</dbReference>
<evidence type="ECO:0000313" key="3">
    <source>
        <dbReference type="Proteomes" id="UP000887565"/>
    </source>
</evidence>
<dbReference type="SUPFAM" id="SSF56112">
    <property type="entry name" value="Protein kinase-like (PK-like)"/>
    <property type="match status" value="1"/>
</dbReference>
<keyword evidence="3" id="KW-1185">Reference proteome</keyword>
<evidence type="ECO:0000259" key="1">
    <source>
        <dbReference type="PROSITE" id="PS50290"/>
    </source>
</evidence>
<reference evidence="4" key="1">
    <citation type="submission" date="2022-11" db="UniProtKB">
        <authorList>
            <consortium name="WormBaseParasite"/>
        </authorList>
    </citation>
    <scope>IDENTIFICATION</scope>
</reference>
<dbReference type="CDD" id="cd05172">
    <property type="entry name" value="PIKKc_DNA-PK"/>
    <property type="match status" value="1"/>
</dbReference>
<dbReference type="SMART" id="SM01343">
    <property type="entry name" value="FATC"/>
    <property type="match status" value="1"/>
</dbReference>
<feature type="domain" description="PI3K/PI4K catalytic" evidence="1">
    <location>
        <begin position="143"/>
        <end position="425"/>
    </location>
</feature>
<evidence type="ECO:0000313" key="4">
    <source>
        <dbReference type="WBParaSite" id="nRc.2.0.1.t02849-RA"/>
    </source>
</evidence>
<dbReference type="InterPro" id="IPR003152">
    <property type="entry name" value="FATC_dom"/>
</dbReference>
<dbReference type="GO" id="GO:0000723">
    <property type="term" value="P:telomere maintenance"/>
    <property type="evidence" value="ECO:0007669"/>
    <property type="project" value="TreeGrafter"/>
</dbReference>
<evidence type="ECO:0000259" key="2">
    <source>
        <dbReference type="PROSITE" id="PS51190"/>
    </source>
</evidence>
<dbReference type="Gene3D" id="1.10.1070.11">
    <property type="entry name" value="Phosphatidylinositol 3-/4-kinase, catalytic domain"/>
    <property type="match status" value="1"/>
</dbReference>
<dbReference type="PANTHER" id="PTHR11139">
    <property type="entry name" value="ATAXIA TELANGIECTASIA MUTATED ATM -RELATED"/>
    <property type="match status" value="1"/>
</dbReference>
<dbReference type="InterPro" id="IPR000403">
    <property type="entry name" value="PI3/4_kinase_cat_dom"/>
</dbReference>
<dbReference type="GO" id="GO:0006302">
    <property type="term" value="P:double-strand break repair"/>
    <property type="evidence" value="ECO:0007669"/>
    <property type="project" value="TreeGrafter"/>
</dbReference>
<sequence length="514" mass="59284">MHYLESVGGAFNDEVSSYIDSILKKMESSDVMENFVAHVGLLRDPGLLFSELKPRLVAILGDKLNKIVSLQQLQDLKDLIEKTTRELSSVNIKFKSLADYSTWLKNFDSSKYLLEIPGQYNVDSKPDPSEHILIESFDDEVIFLVGVYVFQSLRKPRTLTMKGNNGVNYKFLIKVGEDLRQDQRLQRIFSEMNGLLSLDAVSRKLGCKVEIYGIFPLSTNVGIIQMLENVESLKDFMIRSEPKRGYVNNFMTTRSIVNICKSPESFFTLRQQFVASYSTMCVAHYILGIGDRHLDNFLINYRTCTIVGIDFGYVFGTSVQILGVPELVPFRLTKQITDVVEPLGVRAFFQPHMTRCMKILRENSDSLMNILDVFVKEPTINWIHEAKKQSVQMSIEGQIENCELKFELDWSANIHNIDHWYPKQKMQTVWRKFRGDNPVLILQEEINLSRKNQIVGKNKLFPVDKILNVIHNARLPLRYPKSRLTPENQVECLINLATDPLILARMYIGWESWF</sequence>
<dbReference type="Gene3D" id="3.30.1010.10">
    <property type="entry name" value="Phosphatidylinositol 3-kinase Catalytic Subunit, Chain A, domain 4"/>
    <property type="match status" value="1"/>
</dbReference>
<organism evidence="3 4">
    <name type="scientific">Romanomermis culicivorax</name>
    <name type="common">Nematode worm</name>
    <dbReference type="NCBI Taxonomy" id="13658"/>
    <lineage>
        <taxon>Eukaryota</taxon>
        <taxon>Metazoa</taxon>
        <taxon>Ecdysozoa</taxon>
        <taxon>Nematoda</taxon>
        <taxon>Enoplea</taxon>
        <taxon>Dorylaimia</taxon>
        <taxon>Mermithida</taxon>
        <taxon>Mermithoidea</taxon>
        <taxon>Mermithidae</taxon>
        <taxon>Romanomermis</taxon>
    </lineage>
</organism>
<proteinExistence type="predicted"/>
<dbReference type="SMART" id="SM00146">
    <property type="entry name" value="PI3Kc"/>
    <property type="match status" value="1"/>
</dbReference>
<feature type="domain" description="FATC" evidence="2">
    <location>
        <begin position="482"/>
        <end position="514"/>
    </location>
</feature>
<dbReference type="Pfam" id="PF00454">
    <property type="entry name" value="PI3_PI4_kinase"/>
    <property type="match status" value="1"/>
</dbReference>
<name>A0A915HME3_ROMCU</name>
<dbReference type="OMA" id="IEWMNDT"/>
<accession>A0A915HME3</accession>
<dbReference type="PROSITE" id="PS50290">
    <property type="entry name" value="PI3_4_KINASE_3"/>
    <property type="match status" value="1"/>
</dbReference>
<dbReference type="Pfam" id="PF02260">
    <property type="entry name" value="FATC"/>
    <property type="match status" value="1"/>
</dbReference>
<dbReference type="InterPro" id="IPR011009">
    <property type="entry name" value="Kinase-like_dom_sf"/>
</dbReference>
<dbReference type="AlphaFoldDB" id="A0A915HME3"/>